<gene>
    <name evidence="3" type="ORF">OF376_00335</name>
</gene>
<feature type="signal peptide" evidence="2">
    <location>
        <begin position="1"/>
        <end position="25"/>
    </location>
</feature>
<feature type="coiled-coil region" evidence="1">
    <location>
        <begin position="63"/>
        <end position="90"/>
    </location>
</feature>
<evidence type="ECO:0000256" key="2">
    <source>
        <dbReference type="SAM" id="SignalP"/>
    </source>
</evidence>
<evidence type="ECO:0000313" key="3">
    <source>
        <dbReference type="EMBL" id="MCV3728237.1"/>
    </source>
</evidence>
<evidence type="ECO:0000313" key="4">
    <source>
        <dbReference type="Proteomes" id="UP001208245"/>
    </source>
</evidence>
<dbReference type="Proteomes" id="UP001208245">
    <property type="component" value="Unassembled WGS sequence"/>
</dbReference>
<reference evidence="3 4" key="1">
    <citation type="journal article" date="2020" name="Int. J. Syst. Evol. Microbiol.">
        <title>Ureaplasma miroungigenitalium sp. nov. isolated from northern elephant seals (Mirounga angustirostris) and Ureaplasma zalophigenitalium sp. nov. isolated from California sea lions (Zalophus californianus).</title>
        <authorList>
            <person name="Volokhov D.V."/>
            <person name="Gulland F.M."/>
            <person name="Gao Y."/>
            <person name="Chizhikov V.E."/>
        </authorList>
    </citation>
    <scope>NUCLEOTIDE SEQUENCE [LARGE SCALE GENOMIC DNA]</scope>
    <source>
        <strain evidence="3 4">ES3182-GEN</strain>
    </source>
</reference>
<keyword evidence="4" id="KW-1185">Reference proteome</keyword>
<proteinExistence type="predicted"/>
<dbReference type="PROSITE" id="PS51257">
    <property type="entry name" value="PROKAR_LIPOPROTEIN"/>
    <property type="match status" value="1"/>
</dbReference>
<keyword evidence="2" id="KW-0732">Signal</keyword>
<comment type="caution">
    <text evidence="3">The sequence shown here is derived from an EMBL/GenBank/DDBJ whole genome shotgun (WGS) entry which is preliminary data.</text>
</comment>
<dbReference type="EMBL" id="JAOXHL010000001">
    <property type="protein sequence ID" value="MCV3728237.1"/>
    <property type="molecule type" value="Genomic_DNA"/>
</dbReference>
<keyword evidence="1" id="KW-0175">Coiled coil</keyword>
<evidence type="ECO:0000256" key="1">
    <source>
        <dbReference type="SAM" id="Coils"/>
    </source>
</evidence>
<organism evidence="3 4">
    <name type="scientific">Ureaplasma miroungigenitalium</name>
    <dbReference type="NCBI Taxonomy" id="1042321"/>
    <lineage>
        <taxon>Bacteria</taxon>
        <taxon>Bacillati</taxon>
        <taxon>Mycoplasmatota</taxon>
        <taxon>Mycoplasmoidales</taxon>
        <taxon>Mycoplasmoidaceae</taxon>
        <taxon>Ureaplasma</taxon>
    </lineage>
</organism>
<dbReference type="RefSeq" id="WP_263821567.1">
    <property type="nucleotide sequence ID" value="NZ_JAOXHL010000001.1"/>
</dbReference>
<accession>A0ABT3BLW4</accession>
<feature type="chain" id="PRO_5045603122" evidence="2">
    <location>
        <begin position="26"/>
        <end position="643"/>
    </location>
</feature>
<sequence>MKKKTKTILFSSLAFAATSAMVVTAVTAVTACSKTDKNDVADAVVQFNNVKKTLEQKYQADFGKEISDVIKNAEKEVAKLKEENSKNASTLIKNVTTKLEKDVTDIIKKCFDDANKTVSINFKNQSEILFKSVPTDLKAIDFDLKISTTGYQVIFVKAVKTDDKIIVSYDVVKNKDKQSFNKEILAKDFKTENSGELEKVNELIKVSFKNASEYYLEDITADQLANKNNFECTALPTDVSFAFIKAEKAADNSKITVTYKLSKKEQSKDFTYNILSSKFKQKVNPANPINLDEANKKVKVAFKDSSSMLLKNVTDAQLADKNNFVFSDVPADITATFVNAKKAADNSKIVVNYKLSQKEQSKEFTAEISTDSFKPVPVPIDPINFNEINQKVKVTFKNSSSMFLKDVTDAQLADKNNFEFTGTPSDITATFIKAEKAADNSKITVTYKLSSENEEKQVTKDIPAESNFKKEEETPVVTKYSLEHLGVSSADTITIEAGQKESLEVKNFAFYMKKDNATNANFTKIIEQQILKDRKTILKPSTPTKITALQSIKLIYTKNGGEQLTSSTIIRGGTMSKPDPLKFSNDHLQSYTFALENTKASDTIEIIGMEVTLFINGQELKTKENKPYVLQVLFDQPISNKKA</sequence>
<name>A0ABT3BLW4_9BACT</name>
<protein>
    <submittedName>
        <fullName evidence="3">Uncharacterized protein</fullName>
    </submittedName>
</protein>